<dbReference type="AlphaFoldDB" id="E0NNY2"/>
<comment type="similarity">
    <text evidence="2 8">Belongs to the binding-protein-dependent transport system permease family. CysTW subfamily.</text>
</comment>
<evidence type="ECO:0000256" key="7">
    <source>
        <dbReference type="ARBA" id="ARBA00023136"/>
    </source>
</evidence>
<keyword evidence="6 8" id="KW-1133">Transmembrane helix</keyword>
<dbReference type="EMBL" id="AEEH01000053">
    <property type="protein sequence ID" value="EFM24450.1"/>
    <property type="molecule type" value="Genomic_DNA"/>
</dbReference>
<dbReference type="eggNOG" id="COG0581">
    <property type="taxonomic scope" value="Bacteria"/>
</dbReference>
<accession>E0NNY2</accession>
<keyword evidence="3" id="KW-0813">Transport</keyword>
<evidence type="ECO:0000313" key="11">
    <source>
        <dbReference type="Proteomes" id="UP000003280"/>
    </source>
</evidence>
<evidence type="ECO:0000256" key="8">
    <source>
        <dbReference type="RuleBase" id="RU363043"/>
    </source>
</evidence>
<dbReference type="PANTHER" id="PTHR43470:SF4">
    <property type="entry name" value="ABC TRANSPORTER PERMEASE PROTEIN YQGI-RELATED"/>
    <property type="match status" value="1"/>
</dbReference>
<dbReference type="PANTHER" id="PTHR43470">
    <property type="entry name" value="PHOSPHATE TRANSPORT SYSTEM PERMEASE PROTEIN PSTA-RELATED"/>
    <property type="match status" value="1"/>
</dbReference>
<dbReference type="InterPro" id="IPR035906">
    <property type="entry name" value="MetI-like_sf"/>
</dbReference>
<protein>
    <recommendedName>
        <fullName evidence="8">Phosphate transport system permease protein PstA</fullName>
    </recommendedName>
</protein>
<evidence type="ECO:0000256" key="6">
    <source>
        <dbReference type="ARBA" id="ARBA00022989"/>
    </source>
</evidence>
<dbReference type="HOGENOM" id="CLU_033621_2_2_9"/>
<dbReference type="CDD" id="cd06261">
    <property type="entry name" value="TM_PBP2"/>
    <property type="match status" value="1"/>
</dbReference>
<dbReference type="NCBIfam" id="TIGR00974">
    <property type="entry name" value="3a0107s02c"/>
    <property type="match status" value="1"/>
</dbReference>
<gene>
    <name evidence="10" type="primary">pstA</name>
    <name evidence="10" type="ORF">HMPREF9225_1871</name>
</gene>
<proteinExistence type="inferred from homology"/>
<dbReference type="GO" id="GO:0005315">
    <property type="term" value="F:phosphate transmembrane transporter activity"/>
    <property type="evidence" value="ECO:0007669"/>
    <property type="project" value="InterPro"/>
</dbReference>
<evidence type="ECO:0000256" key="5">
    <source>
        <dbReference type="ARBA" id="ARBA00022692"/>
    </source>
</evidence>
<dbReference type="InterPro" id="IPR005672">
    <property type="entry name" value="Phosphate_PstA"/>
</dbReference>
<organism evidence="10 11">
    <name type="scientific">Peptoniphilus duerdenii ATCC BAA-1640</name>
    <dbReference type="NCBI Taxonomy" id="862517"/>
    <lineage>
        <taxon>Bacteria</taxon>
        <taxon>Bacillati</taxon>
        <taxon>Bacillota</taxon>
        <taxon>Tissierellia</taxon>
        <taxon>Tissierellales</taxon>
        <taxon>Peptoniphilaceae</taxon>
        <taxon>Peptoniphilus</taxon>
    </lineage>
</organism>
<feature type="transmembrane region" description="Helical" evidence="8">
    <location>
        <begin position="107"/>
        <end position="126"/>
    </location>
</feature>
<feature type="transmembrane region" description="Helical" evidence="8">
    <location>
        <begin position="258"/>
        <end position="277"/>
    </location>
</feature>
<sequence length="293" mass="32153">MNKINRARKIDKCITVLFTTVAAMIILLLMAFVSYVVLKGIRSFDLEFLTFTRKGIMNQVLNTIYMVFLSLVFSAPIGILTGIYIVEFAKEGRMKKFIKLSIETLSSLPSIIVGLFGYLVFILMTGAKWNMLAGALTLSILSVPLIATTTIDALNGVKQEVRLGAYALGATSKITILQVLLPACISRIFTGVLLAAGRSFGEAAALLYTAGMSTDIVWSNLDITSRTNFLNPFRPAETLSLHIWAQFTESTAVNAKDIANFSSAVLIIIVLLFNIFVRKYSKSLDRKLGGKVE</sequence>
<dbReference type="InterPro" id="IPR000515">
    <property type="entry name" value="MetI-like"/>
</dbReference>
<feature type="transmembrane region" description="Helical" evidence="8">
    <location>
        <begin position="64"/>
        <end position="86"/>
    </location>
</feature>
<evidence type="ECO:0000256" key="3">
    <source>
        <dbReference type="ARBA" id="ARBA00022448"/>
    </source>
</evidence>
<dbReference type="SUPFAM" id="SSF161098">
    <property type="entry name" value="MetI-like"/>
    <property type="match status" value="1"/>
</dbReference>
<dbReference type="RefSeq" id="WP_008902646.1">
    <property type="nucleotide sequence ID" value="NZ_GL397071.1"/>
</dbReference>
<evidence type="ECO:0000259" key="9">
    <source>
        <dbReference type="PROSITE" id="PS50928"/>
    </source>
</evidence>
<keyword evidence="4 8" id="KW-1003">Cell membrane</keyword>
<feature type="transmembrane region" description="Helical" evidence="8">
    <location>
        <begin position="132"/>
        <end position="154"/>
    </location>
</feature>
<keyword evidence="7 8" id="KW-0472">Membrane</keyword>
<dbReference type="Gene3D" id="1.10.3720.10">
    <property type="entry name" value="MetI-like"/>
    <property type="match status" value="1"/>
</dbReference>
<feature type="transmembrane region" description="Helical" evidence="8">
    <location>
        <begin position="12"/>
        <end position="38"/>
    </location>
</feature>
<dbReference type="STRING" id="862517.HMPREF9225_1871"/>
<evidence type="ECO:0000256" key="2">
    <source>
        <dbReference type="ARBA" id="ARBA00007069"/>
    </source>
</evidence>
<dbReference type="Proteomes" id="UP000003280">
    <property type="component" value="Unassembled WGS sequence"/>
</dbReference>
<feature type="transmembrane region" description="Helical" evidence="8">
    <location>
        <begin position="175"/>
        <end position="196"/>
    </location>
</feature>
<comment type="caution">
    <text evidence="10">The sequence shown here is derived from an EMBL/GenBank/DDBJ whole genome shotgun (WGS) entry which is preliminary data.</text>
</comment>
<feature type="domain" description="ABC transmembrane type-1" evidence="9">
    <location>
        <begin position="60"/>
        <end position="277"/>
    </location>
</feature>
<dbReference type="GO" id="GO:0005886">
    <property type="term" value="C:plasma membrane"/>
    <property type="evidence" value="ECO:0007669"/>
    <property type="project" value="UniProtKB-SubCell"/>
</dbReference>
<dbReference type="GO" id="GO:0035435">
    <property type="term" value="P:phosphate ion transmembrane transport"/>
    <property type="evidence" value="ECO:0007669"/>
    <property type="project" value="InterPro"/>
</dbReference>
<comment type="subcellular location">
    <subcellularLocation>
        <location evidence="1 8">Cell membrane</location>
        <topology evidence="1 8">Multi-pass membrane protein</topology>
    </subcellularLocation>
</comment>
<evidence type="ECO:0000256" key="4">
    <source>
        <dbReference type="ARBA" id="ARBA00022475"/>
    </source>
</evidence>
<evidence type="ECO:0000256" key="1">
    <source>
        <dbReference type="ARBA" id="ARBA00004651"/>
    </source>
</evidence>
<keyword evidence="5 8" id="KW-0812">Transmembrane</keyword>
<dbReference type="Pfam" id="PF00528">
    <property type="entry name" value="BPD_transp_1"/>
    <property type="match status" value="1"/>
</dbReference>
<evidence type="ECO:0000313" key="10">
    <source>
        <dbReference type="EMBL" id="EFM24450.1"/>
    </source>
</evidence>
<name>E0NNY2_9FIRM</name>
<dbReference type="PROSITE" id="PS50928">
    <property type="entry name" value="ABC_TM1"/>
    <property type="match status" value="1"/>
</dbReference>
<dbReference type="OrthoDB" id="9785113at2"/>
<reference evidence="10 11" key="1">
    <citation type="submission" date="2010-07" db="EMBL/GenBank/DDBJ databases">
        <authorList>
            <person name="Muzny D."/>
            <person name="Qin X."/>
            <person name="Deng J."/>
            <person name="Jiang H."/>
            <person name="Liu Y."/>
            <person name="Qu J."/>
            <person name="Song X.-Z."/>
            <person name="Zhang L."/>
            <person name="Thornton R."/>
            <person name="Coyle M."/>
            <person name="Francisco L."/>
            <person name="Jackson L."/>
            <person name="Javaid M."/>
            <person name="Korchina V."/>
            <person name="Kovar C."/>
            <person name="Mata R."/>
            <person name="Mathew T."/>
            <person name="Ngo R."/>
            <person name="Nguyen L."/>
            <person name="Nguyen N."/>
            <person name="Okwuonu G."/>
            <person name="Ongeri F."/>
            <person name="Pham C."/>
            <person name="Simmons D."/>
            <person name="Wilczek-Boney K."/>
            <person name="Hale W."/>
            <person name="Jakkamsetti A."/>
            <person name="Pham P."/>
            <person name="Ruth R."/>
            <person name="San Lucas F."/>
            <person name="Warren J."/>
            <person name="Zhang J."/>
            <person name="Zhao Z."/>
            <person name="Zhou C."/>
            <person name="Zhu D."/>
            <person name="Lee S."/>
            <person name="Bess C."/>
            <person name="Blankenburg K."/>
            <person name="Forbes L."/>
            <person name="Fu Q."/>
            <person name="Gubbala S."/>
            <person name="Hirani K."/>
            <person name="Jayaseelan J.C."/>
            <person name="Lara F."/>
            <person name="Munidasa M."/>
            <person name="Palculict T."/>
            <person name="Patil S."/>
            <person name="Pu L.-L."/>
            <person name="Saada N."/>
            <person name="Tang L."/>
            <person name="Weissenberger G."/>
            <person name="Zhu Y."/>
            <person name="Hemphill L."/>
            <person name="Shang Y."/>
            <person name="Youmans B."/>
            <person name="Ayvaz T."/>
            <person name="Ross M."/>
            <person name="Santibanez J."/>
            <person name="Aqrawi P."/>
            <person name="Gross S."/>
            <person name="Joshi V."/>
            <person name="Fowler G."/>
            <person name="Nazareth L."/>
            <person name="Reid J."/>
            <person name="Worley K."/>
            <person name="Petrosino J."/>
            <person name="Highlander S."/>
            <person name="Gibbs R."/>
        </authorList>
    </citation>
    <scope>NUCLEOTIDE SEQUENCE [LARGE SCALE GENOMIC DNA]</scope>
    <source>
        <strain evidence="10 11">ATCC BAA-1640</strain>
    </source>
</reference>
<keyword evidence="11" id="KW-1185">Reference proteome</keyword>